<dbReference type="RefSeq" id="WP_147044933.1">
    <property type="nucleotide sequence ID" value="NZ_BJZV01000002.1"/>
</dbReference>
<evidence type="ECO:0000313" key="2">
    <source>
        <dbReference type="Proteomes" id="UP000321750"/>
    </source>
</evidence>
<dbReference type="OrthoDB" id="8001445at2"/>
<protein>
    <submittedName>
        <fullName evidence="1">Uncharacterized protein</fullName>
    </submittedName>
</protein>
<organism evidence="1 2">
    <name type="scientific">Methylobacterium gnaphalii</name>
    <dbReference type="NCBI Taxonomy" id="1010610"/>
    <lineage>
        <taxon>Bacteria</taxon>
        <taxon>Pseudomonadati</taxon>
        <taxon>Pseudomonadota</taxon>
        <taxon>Alphaproteobacteria</taxon>
        <taxon>Hyphomicrobiales</taxon>
        <taxon>Methylobacteriaceae</taxon>
        <taxon>Methylobacterium</taxon>
    </lineage>
</organism>
<name>A0A512JF58_9HYPH</name>
<proteinExistence type="predicted"/>
<comment type="caution">
    <text evidence="1">The sequence shown here is derived from an EMBL/GenBank/DDBJ whole genome shotgun (WGS) entry which is preliminary data.</text>
</comment>
<sequence length="242" mass="26874">MSASAVRAISRAPRRLQYNKTDAAIARMVAGQTEPHPDAELLVLGERFAAAEAAYRAACRHASELHSVCPEPPAEIFVADGDHALKIEGYSIERPDGRRMYIVEDANAEWRGLRREHWCWQRRPATPADRLPAGGHTVEERVPWPEAQARADEIVSAYDRWKGECALAEKTSGLAEAEEACSRAAQDLSDVEFAIERATARTLDGILVKARFAKRDIDSEFEVDRLLYKGLIRDILALGGLI</sequence>
<evidence type="ECO:0000313" key="1">
    <source>
        <dbReference type="EMBL" id="GEP08573.1"/>
    </source>
</evidence>
<reference evidence="1 2" key="1">
    <citation type="submission" date="2019-07" db="EMBL/GenBank/DDBJ databases">
        <title>Whole genome shotgun sequence of Methylobacterium gnaphalii NBRC 107716.</title>
        <authorList>
            <person name="Hosoyama A."/>
            <person name="Uohara A."/>
            <person name="Ohji S."/>
            <person name="Ichikawa N."/>
        </authorList>
    </citation>
    <scope>NUCLEOTIDE SEQUENCE [LARGE SCALE GENOMIC DNA]</scope>
    <source>
        <strain evidence="1 2">NBRC 107716</strain>
    </source>
</reference>
<keyword evidence="2" id="KW-1185">Reference proteome</keyword>
<dbReference type="Proteomes" id="UP000321750">
    <property type="component" value="Unassembled WGS sequence"/>
</dbReference>
<dbReference type="EMBL" id="BJZV01000002">
    <property type="protein sequence ID" value="GEP08573.1"/>
    <property type="molecule type" value="Genomic_DNA"/>
</dbReference>
<dbReference type="AlphaFoldDB" id="A0A512JF58"/>
<accession>A0A512JF58</accession>
<gene>
    <name evidence="1" type="ORF">MGN01_04180</name>
</gene>